<comment type="caution">
    <text evidence="1">The sequence shown here is derived from an EMBL/GenBank/DDBJ whole genome shotgun (WGS) entry which is preliminary data.</text>
</comment>
<evidence type="ECO:0000313" key="2">
    <source>
        <dbReference type="Proteomes" id="UP001165042"/>
    </source>
</evidence>
<reference evidence="1" key="1">
    <citation type="submission" date="2023-02" db="EMBL/GenBank/DDBJ databases">
        <title>Actinokineospora globicatena NBRC 15670.</title>
        <authorList>
            <person name="Ichikawa N."/>
            <person name="Sato H."/>
            <person name="Tonouchi N."/>
        </authorList>
    </citation>
    <scope>NUCLEOTIDE SEQUENCE</scope>
    <source>
        <strain evidence="1">NBRC 15670</strain>
    </source>
</reference>
<keyword evidence="2" id="KW-1185">Reference proteome</keyword>
<proteinExistence type="predicted"/>
<evidence type="ECO:0000313" key="1">
    <source>
        <dbReference type="EMBL" id="GLW94163.1"/>
    </source>
</evidence>
<dbReference type="AlphaFoldDB" id="A0A9W6QPH4"/>
<gene>
    <name evidence="1" type="ORF">Aglo03_49790</name>
</gene>
<sequence>MADEHSATDPGAALRAQFRGPLPPAVMALPPADALDLADALRAARRRQARHLGEATEESLGQLPRLLRPLVRRAIGL</sequence>
<dbReference type="EMBL" id="BSSD01000008">
    <property type="protein sequence ID" value="GLW94163.1"/>
    <property type="molecule type" value="Genomic_DNA"/>
</dbReference>
<name>A0A9W6QPH4_9PSEU</name>
<dbReference type="RefSeq" id="WP_285612323.1">
    <property type="nucleotide sequence ID" value="NZ_BSSD01000008.1"/>
</dbReference>
<organism evidence="1 2">
    <name type="scientific">Actinokineospora globicatena</name>
    <dbReference type="NCBI Taxonomy" id="103729"/>
    <lineage>
        <taxon>Bacteria</taxon>
        <taxon>Bacillati</taxon>
        <taxon>Actinomycetota</taxon>
        <taxon>Actinomycetes</taxon>
        <taxon>Pseudonocardiales</taxon>
        <taxon>Pseudonocardiaceae</taxon>
        <taxon>Actinokineospora</taxon>
    </lineage>
</organism>
<dbReference type="Proteomes" id="UP001165042">
    <property type="component" value="Unassembled WGS sequence"/>
</dbReference>
<protein>
    <submittedName>
        <fullName evidence="1">Uncharacterized protein</fullName>
    </submittedName>
</protein>
<accession>A0A9W6QPH4</accession>